<accession>A0A6J6MEW4</accession>
<evidence type="ECO:0000259" key="8">
    <source>
        <dbReference type="PROSITE" id="PS50928"/>
    </source>
</evidence>
<evidence type="ECO:0000256" key="7">
    <source>
        <dbReference type="SAM" id="Phobius"/>
    </source>
</evidence>
<feature type="transmembrane region" description="Helical" evidence="7">
    <location>
        <begin position="162"/>
        <end position="181"/>
    </location>
</feature>
<keyword evidence="5 7" id="KW-1133">Transmembrane helix</keyword>
<dbReference type="SUPFAM" id="SSF161098">
    <property type="entry name" value="MetI-like"/>
    <property type="match status" value="1"/>
</dbReference>
<keyword evidence="2" id="KW-0813">Transport</keyword>
<name>A0A6J6MEW4_9ZZZZ</name>
<evidence type="ECO:0000256" key="6">
    <source>
        <dbReference type="ARBA" id="ARBA00023136"/>
    </source>
</evidence>
<reference evidence="9" key="1">
    <citation type="submission" date="2020-05" db="EMBL/GenBank/DDBJ databases">
        <authorList>
            <person name="Chiriac C."/>
            <person name="Salcher M."/>
            <person name="Ghai R."/>
            <person name="Kavagutti S V."/>
        </authorList>
    </citation>
    <scope>NUCLEOTIDE SEQUENCE</scope>
</reference>
<evidence type="ECO:0000256" key="1">
    <source>
        <dbReference type="ARBA" id="ARBA00004651"/>
    </source>
</evidence>
<dbReference type="PROSITE" id="PS50928">
    <property type="entry name" value="ABC_TM1"/>
    <property type="match status" value="1"/>
</dbReference>
<evidence type="ECO:0000256" key="2">
    <source>
        <dbReference type="ARBA" id="ARBA00022448"/>
    </source>
</evidence>
<evidence type="ECO:0000256" key="5">
    <source>
        <dbReference type="ARBA" id="ARBA00022989"/>
    </source>
</evidence>
<evidence type="ECO:0000256" key="4">
    <source>
        <dbReference type="ARBA" id="ARBA00022692"/>
    </source>
</evidence>
<dbReference type="InterPro" id="IPR051393">
    <property type="entry name" value="ABC_transporter_permease"/>
</dbReference>
<dbReference type="InterPro" id="IPR000515">
    <property type="entry name" value="MetI-like"/>
</dbReference>
<dbReference type="InterPro" id="IPR035906">
    <property type="entry name" value="MetI-like_sf"/>
</dbReference>
<comment type="subcellular location">
    <subcellularLocation>
        <location evidence="1">Cell membrane</location>
        <topology evidence="1">Multi-pass membrane protein</topology>
    </subcellularLocation>
</comment>
<gene>
    <name evidence="9" type="ORF">UFOPK2329_00484</name>
</gene>
<organism evidence="9">
    <name type="scientific">freshwater metagenome</name>
    <dbReference type="NCBI Taxonomy" id="449393"/>
    <lineage>
        <taxon>unclassified sequences</taxon>
        <taxon>metagenomes</taxon>
        <taxon>ecological metagenomes</taxon>
    </lineage>
</organism>
<dbReference type="Pfam" id="PF00528">
    <property type="entry name" value="BPD_transp_1"/>
    <property type="match status" value="1"/>
</dbReference>
<proteinExistence type="predicted"/>
<dbReference type="PANTHER" id="PTHR30193">
    <property type="entry name" value="ABC TRANSPORTER PERMEASE PROTEIN"/>
    <property type="match status" value="1"/>
</dbReference>
<dbReference type="Gene3D" id="1.10.3720.10">
    <property type="entry name" value="MetI-like"/>
    <property type="match status" value="1"/>
</dbReference>
<feature type="transmembrane region" description="Helical" evidence="7">
    <location>
        <begin position="85"/>
        <end position="106"/>
    </location>
</feature>
<keyword evidence="4 7" id="KW-0812">Transmembrane</keyword>
<dbReference type="PANTHER" id="PTHR30193:SF37">
    <property type="entry name" value="INNER MEMBRANE ABC TRANSPORTER PERMEASE PROTEIN YCJO"/>
    <property type="match status" value="1"/>
</dbReference>
<feature type="transmembrane region" description="Helical" evidence="7">
    <location>
        <begin position="21"/>
        <end position="44"/>
    </location>
</feature>
<evidence type="ECO:0000256" key="3">
    <source>
        <dbReference type="ARBA" id="ARBA00022475"/>
    </source>
</evidence>
<keyword evidence="3" id="KW-1003">Cell membrane</keyword>
<feature type="transmembrane region" description="Helical" evidence="7">
    <location>
        <begin position="118"/>
        <end position="138"/>
    </location>
</feature>
<protein>
    <submittedName>
        <fullName evidence="9">Unannotated protein</fullName>
    </submittedName>
</protein>
<feature type="domain" description="ABC transmembrane type-1" evidence="8">
    <location>
        <begin position="81"/>
        <end position="295"/>
    </location>
</feature>
<keyword evidence="6 7" id="KW-0472">Membrane</keyword>
<feature type="transmembrane region" description="Helical" evidence="7">
    <location>
        <begin position="274"/>
        <end position="294"/>
    </location>
</feature>
<dbReference type="GO" id="GO:0055085">
    <property type="term" value="P:transmembrane transport"/>
    <property type="evidence" value="ECO:0007669"/>
    <property type="project" value="InterPro"/>
</dbReference>
<dbReference type="GO" id="GO:0005886">
    <property type="term" value="C:plasma membrane"/>
    <property type="evidence" value="ECO:0007669"/>
    <property type="project" value="UniProtKB-SubCell"/>
</dbReference>
<evidence type="ECO:0000313" key="9">
    <source>
        <dbReference type="EMBL" id="CAB4670923.1"/>
    </source>
</evidence>
<dbReference type="AlphaFoldDB" id="A0A6J6MEW4"/>
<dbReference type="EMBL" id="CAEZWZ010000055">
    <property type="protein sequence ID" value="CAB4670923.1"/>
    <property type="molecule type" value="Genomic_DNA"/>
</dbReference>
<feature type="transmembrane region" description="Helical" evidence="7">
    <location>
        <begin position="222"/>
        <end position="242"/>
    </location>
</feature>
<sequence>MSAIKSLTARSQYAGKKRFSISAGFLFVLPAIIFVSIFFLWPLYKLIMMSFQDFPLLGDPSWIGLDNYKEAFSDDEFKGSFKITVIYTLIVTPLLFITGLGCALLIKGTNRISILFRTVFFVPVVIGFGSAAFLWFWFINPDTGYLPQILRDLGFGEMKESWTSTMPLALIMVVLMVVWKFTAFQMIGFMTGLQAIPQEINESAALDGATGMKNLRYISLPLLRRTIGLLLVLSVSGSLLAFDQFYIITAGRPEGQTQTIAFYLFRQAFLAFRLGYGAALSVILAVLLMIISLIQIKLSRMDTHE</sequence>
<dbReference type="CDD" id="cd06261">
    <property type="entry name" value="TM_PBP2"/>
    <property type="match status" value="1"/>
</dbReference>